<protein>
    <submittedName>
        <fullName evidence="4">Pyridoxal phosphate-dependent transferase</fullName>
    </submittedName>
</protein>
<comment type="similarity">
    <text evidence="3">Belongs to the class-III pyridoxal-phosphate-dependent aminotransferase family.</text>
</comment>
<evidence type="ECO:0000256" key="2">
    <source>
        <dbReference type="ARBA" id="ARBA00022898"/>
    </source>
</evidence>
<gene>
    <name evidence="4" type="ORF">BDV25DRAFT_135360</name>
</gene>
<accession>A0A5N6U8U0</accession>
<reference evidence="4 5" key="1">
    <citation type="submission" date="2019-04" db="EMBL/GenBank/DDBJ databases">
        <title>Friends and foes A comparative genomics study of 23 Aspergillus species from section Flavi.</title>
        <authorList>
            <consortium name="DOE Joint Genome Institute"/>
            <person name="Kjaerbolling I."/>
            <person name="Vesth T."/>
            <person name="Frisvad J.C."/>
            <person name="Nybo J.L."/>
            <person name="Theobald S."/>
            <person name="Kildgaard S."/>
            <person name="Isbrandt T."/>
            <person name="Kuo A."/>
            <person name="Sato A."/>
            <person name="Lyhne E.K."/>
            <person name="Kogle M.E."/>
            <person name="Wiebenga A."/>
            <person name="Kun R.S."/>
            <person name="Lubbers R.J."/>
            <person name="Makela M.R."/>
            <person name="Barry K."/>
            <person name="Chovatia M."/>
            <person name="Clum A."/>
            <person name="Daum C."/>
            <person name="Haridas S."/>
            <person name="He G."/>
            <person name="LaButti K."/>
            <person name="Lipzen A."/>
            <person name="Mondo S."/>
            <person name="Riley R."/>
            <person name="Salamov A."/>
            <person name="Simmons B.A."/>
            <person name="Magnuson J.K."/>
            <person name="Henrissat B."/>
            <person name="Mortensen U.H."/>
            <person name="Larsen T.O."/>
            <person name="Devries R.P."/>
            <person name="Grigoriev I.V."/>
            <person name="Machida M."/>
            <person name="Baker S.E."/>
            <person name="Andersen M.R."/>
        </authorList>
    </citation>
    <scope>NUCLEOTIDE SEQUENCE [LARGE SCALE GENOMIC DNA]</scope>
    <source>
        <strain evidence="4 5">IBT 18842</strain>
    </source>
</reference>
<dbReference type="GO" id="GO:0030170">
    <property type="term" value="F:pyridoxal phosphate binding"/>
    <property type="evidence" value="ECO:0007669"/>
    <property type="project" value="InterPro"/>
</dbReference>
<dbReference type="EMBL" id="ML742025">
    <property type="protein sequence ID" value="KAE8155022.1"/>
    <property type="molecule type" value="Genomic_DNA"/>
</dbReference>
<evidence type="ECO:0000256" key="3">
    <source>
        <dbReference type="RuleBase" id="RU003560"/>
    </source>
</evidence>
<dbReference type="InterPro" id="IPR005814">
    <property type="entry name" value="Aminotrans_3"/>
</dbReference>
<dbReference type="AlphaFoldDB" id="A0A5N6U8U0"/>
<proteinExistence type="inferred from homology"/>
<dbReference type="InterPro" id="IPR015421">
    <property type="entry name" value="PyrdxlP-dep_Trfase_major"/>
</dbReference>
<dbReference type="PANTHER" id="PTHR43713">
    <property type="entry name" value="GLUTAMATE-1-SEMIALDEHYDE 2,1-AMINOMUTASE"/>
    <property type="match status" value="1"/>
</dbReference>
<dbReference type="InterPro" id="IPR015424">
    <property type="entry name" value="PyrdxlP-dep_Trfase"/>
</dbReference>
<evidence type="ECO:0000313" key="5">
    <source>
        <dbReference type="Proteomes" id="UP000325780"/>
    </source>
</evidence>
<dbReference type="Pfam" id="PF00202">
    <property type="entry name" value="Aminotran_3"/>
    <property type="match status" value="1"/>
</dbReference>
<keyword evidence="4" id="KW-0808">Transferase</keyword>
<dbReference type="PANTHER" id="PTHR43713:SF3">
    <property type="entry name" value="GLUTAMATE-1-SEMIALDEHYDE 2,1-AMINOMUTASE 1, CHLOROPLASTIC-RELATED"/>
    <property type="match status" value="1"/>
</dbReference>
<sequence length="390" mass="42009">MATVLPAGNTRSVLHSTPFPLVLKSGSGASVTSLDGREYTDFVSDYSAGLYGHSHPVITKAVAEALATGFSLGGVTEKEAQLGEILCNRFQSIEQVRFCNSGTEANTYALGTALAFNGRKKVLVFESGYHGGTLNFAPATVNSLNLPHDFVIGAYNDIESTRSLADERIGAILVEPMQSAGGMRPSSKEFLQFPRETATRVGAVLIFDEVVTSRFHFHGMQGAWGVRPDMTTLGKYLGGGFPFGAFGGRADIMNQFDPEEAGAQCLQHAGTFNNNIFTMTSAVAAADLVTEEALVRLNQLGNRVREQGNKMAQRAGFGGISFTGYGSAIGVHFHGSEESVLLHAFYFYLLRHGITIGRRGFISLNLQHTDAHVDHLIRAIRGFINEYGSL</sequence>
<dbReference type="InterPro" id="IPR015422">
    <property type="entry name" value="PyrdxlP-dep_Trfase_small"/>
</dbReference>
<dbReference type="Proteomes" id="UP000325780">
    <property type="component" value="Unassembled WGS sequence"/>
</dbReference>
<comment type="cofactor">
    <cofactor evidence="1">
        <name>pyridoxal 5'-phosphate</name>
        <dbReference type="ChEBI" id="CHEBI:597326"/>
    </cofactor>
</comment>
<dbReference type="Gene3D" id="3.90.1150.10">
    <property type="entry name" value="Aspartate Aminotransferase, domain 1"/>
    <property type="match status" value="1"/>
</dbReference>
<dbReference type="GO" id="GO:0008483">
    <property type="term" value="F:transaminase activity"/>
    <property type="evidence" value="ECO:0007669"/>
    <property type="project" value="InterPro"/>
</dbReference>
<keyword evidence="2 3" id="KW-0663">Pyridoxal phosphate</keyword>
<dbReference type="Gene3D" id="3.40.640.10">
    <property type="entry name" value="Type I PLP-dependent aspartate aminotransferase-like (Major domain)"/>
    <property type="match status" value="1"/>
</dbReference>
<organism evidence="4 5">
    <name type="scientific">Aspergillus avenaceus</name>
    <dbReference type="NCBI Taxonomy" id="36643"/>
    <lineage>
        <taxon>Eukaryota</taxon>
        <taxon>Fungi</taxon>
        <taxon>Dikarya</taxon>
        <taxon>Ascomycota</taxon>
        <taxon>Pezizomycotina</taxon>
        <taxon>Eurotiomycetes</taxon>
        <taxon>Eurotiomycetidae</taxon>
        <taxon>Eurotiales</taxon>
        <taxon>Aspergillaceae</taxon>
        <taxon>Aspergillus</taxon>
        <taxon>Aspergillus subgen. Circumdati</taxon>
    </lineage>
</organism>
<dbReference type="OrthoDB" id="425114at2759"/>
<name>A0A5N6U8U0_ASPAV</name>
<evidence type="ECO:0000256" key="1">
    <source>
        <dbReference type="ARBA" id="ARBA00001933"/>
    </source>
</evidence>
<evidence type="ECO:0000313" key="4">
    <source>
        <dbReference type="EMBL" id="KAE8155022.1"/>
    </source>
</evidence>
<keyword evidence="5" id="KW-1185">Reference proteome</keyword>
<dbReference type="SUPFAM" id="SSF53383">
    <property type="entry name" value="PLP-dependent transferases"/>
    <property type="match status" value="1"/>
</dbReference>